<sequence length="179" mass="19988">MAFSAGNYNLEATKAPTIKFSSHYQENVFQQPRLTAAEEAPCDLTAATSGLAFFEKLVGAGPEAVNGQLIKMHKHIMSGNWRVVRFSIAAIIVEILSRFKLGLVSQVDVDRVCKVKIRNCETEELTVVLDDEFPEQLRTPLHEFNSSSKAGTKLSWGERKMKLPPELGFGMRRQFSLVT</sequence>
<reference evidence="1" key="2">
    <citation type="journal article" date="2023" name="Int. J. Mol. Sci.">
        <title>De Novo Assembly and Annotation of 11 Diverse Shrub Willow (Salix) Genomes Reveals Novel Gene Organization in Sex-Linked Regions.</title>
        <authorList>
            <person name="Hyden B."/>
            <person name="Feng K."/>
            <person name="Yates T.B."/>
            <person name="Jawdy S."/>
            <person name="Cereghino C."/>
            <person name="Smart L.B."/>
            <person name="Muchero W."/>
        </authorList>
    </citation>
    <scope>NUCLEOTIDE SEQUENCE</scope>
    <source>
        <tissue evidence="1">Shoot tip</tissue>
    </source>
</reference>
<gene>
    <name evidence="1" type="ORF">OIU79_010050</name>
</gene>
<evidence type="ECO:0000313" key="2">
    <source>
        <dbReference type="Proteomes" id="UP001151532"/>
    </source>
</evidence>
<dbReference type="OrthoDB" id="10495342at2759"/>
<evidence type="ECO:0000313" key="1">
    <source>
        <dbReference type="EMBL" id="KAJ6705267.1"/>
    </source>
</evidence>
<reference evidence="1" key="1">
    <citation type="submission" date="2022-11" db="EMBL/GenBank/DDBJ databases">
        <authorList>
            <person name="Hyden B.L."/>
            <person name="Feng K."/>
            <person name="Yates T."/>
            <person name="Jawdy S."/>
            <person name="Smart L.B."/>
            <person name="Muchero W."/>
        </authorList>
    </citation>
    <scope>NUCLEOTIDE SEQUENCE</scope>
    <source>
        <tissue evidence="1">Shoot tip</tissue>
    </source>
</reference>
<protein>
    <submittedName>
        <fullName evidence="1">Uncharacterized protein</fullName>
    </submittedName>
</protein>
<keyword evidence="2" id="KW-1185">Reference proteome</keyword>
<proteinExistence type="predicted"/>
<dbReference type="AlphaFoldDB" id="A0A9Q0QEP2"/>
<comment type="caution">
    <text evidence="1">The sequence shown here is derived from an EMBL/GenBank/DDBJ whole genome shotgun (WGS) entry which is preliminary data.</text>
</comment>
<organism evidence="1 2">
    <name type="scientific">Salix purpurea</name>
    <name type="common">Purple osier willow</name>
    <dbReference type="NCBI Taxonomy" id="77065"/>
    <lineage>
        <taxon>Eukaryota</taxon>
        <taxon>Viridiplantae</taxon>
        <taxon>Streptophyta</taxon>
        <taxon>Embryophyta</taxon>
        <taxon>Tracheophyta</taxon>
        <taxon>Spermatophyta</taxon>
        <taxon>Magnoliopsida</taxon>
        <taxon>eudicotyledons</taxon>
        <taxon>Gunneridae</taxon>
        <taxon>Pentapetalae</taxon>
        <taxon>rosids</taxon>
        <taxon>fabids</taxon>
        <taxon>Malpighiales</taxon>
        <taxon>Salicaceae</taxon>
        <taxon>Saliceae</taxon>
        <taxon>Salix</taxon>
    </lineage>
</organism>
<name>A0A9Q0QEP2_SALPP</name>
<dbReference type="Proteomes" id="UP001151532">
    <property type="component" value="Chromosome 3"/>
</dbReference>
<accession>A0A9Q0QEP2</accession>
<dbReference type="EMBL" id="JAPFFK010000016">
    <property type="protein sequence ID" value="KAJ6705267.1"/>
    <property type="molecule type" value="Genomic_DNA"/>
</dbReference>